<gene>
    <name evidence="1" type="ORF">EDD29_0428</name>
</gene>
<evidence type="ECO:0000313" key="1">
    <source>
        <dbReference type="EMBL" id="ROO82941.1"/>
    </source>
</evidence>
<sequence>MARVLGDDGLAHLRASYPGWWFFRSRTRDGRLGNDWVASRCDTRPGFDPTVIRRSARELREALDEQLRRSLGPVAPTAAEVAMLDLPGWEVALDGRLLLAGSRRSFTLYQRMAGVQDHAEARTVEELHILCHAYDALTEALIRAEAVRRSWFEAGRP</sequence>
<dbReference type="AlphaFoldDB" id="A0A3N1CNP7"/>
<dbReference type="EMBL" id="RJKE01000001">
    <property type="protein sequence ID" value="ROO82941.1"/>
    <property type="molecule type" value="Genomic_DNA"/>
</dbReference>
<proteinExistence type="predicted"/>
<dbReference type="Proteomes" id="UP000272400">
    <property type="component" value="Unassembled WGS sequence"/>
</dbReference>
<reference evidence="1 2" key="1">
    <citation type="submission" date="2018-11" db="EMBL/GenBank/DDBJ databases">
        <title>Sequencing the genomes of 1000 actinobacteria strains.</title>
        <authorList>
            <person name="Klenk H.-P."/>
        </authorList>
    </citation>
    <scope>NUCLEOTIDE SEQUENCE [LARGE SCALE GENOMIC DNA]</scope>
    <source>
        <strain evidence="1 2">DSM 44254</strain>
    </source>
</reference>
<keyword evidence="2" id="KW-1185">Reference proteome</keyword>
<organism evidence="1 2">
    <name type="scientific">Actinocorallia herbida</name>
    <dbReference type="NCBI Taxonomy" id="58109"/>
    <lineage>
        <taxon>Bacteria</taxon>
        <taxon>Bacillati</taxon>
        <taxon>Actinomycetota</taxon>
        <taxon>Actinomycetes</taxon>
        <taxon>Streptosporangiales</taxon>
        <taxon>Thermomonosporaceae</taxon>
        <taxon>Actinocorallia</taxon>
    </lineage>
</organism>
<comment type="caution">
    <text evidence="1">The sequence shown here is derived from an EMBL/GenBank/DDBJ whole genome shotgun (WGS) entry which is preliminary data.</text>
</comment>
<protein>
    <submittedName>
        <fullName evidence="1">Uncharacterized protein</fullName>
    </submittedName>
</protein>
<accession>A0A3N1CNP7</accession>
<evidence type="ECO:0000313" key="2">
    <source>
        <dbReference type="Proteomes" id="UP000272400"/>
    </source>
</evidence>
<name>A0A3N1CNP7_9ACTN</name>